<dbReference type="Proteomes" id="UP001168821">
    <property type="component" value="Unassembled WGS sequence"/>
</dbReference>
<gene>
    <name evidence="2" type="ORF">Zmor_017213</name>
</gene>
<evidence type="ECO:0000313" key="3">
    <source>
        <dbReference type="Proteomes" id="UP001168821"/>
    </source>
</evidence>
<accession>A0AA38MCI3</accession>
<evidence type="ECO:0000256" key="1">
    <source>
        <dbReference type="SAM" id="MobiDB-lite"/>
    </source>
</evidence>
<protein>
    <submittedName>
        <fullName evidence="2">Uncharacterized protein</fullName>
    </submittedName>
</protein>
<keyword evidence="3" id="KW-1185">Reference proteome</keyword>
<feature type="region of interest" description="Disordered" evidence="1">
    <location>
        <begin position="34"/>
        <end position="60"/>
    </location>
</feature>
<reference evidence="2" key="1">
    <citation type="journal article" date="2023" name="G3 (Bethesda)">
        <title>Whole genome assemblies of Zophobas morio and Tenebrio molitor.</title>
        <authorList>
            <person name="Kaur S."/>
            <person name="Stinson S.A."/>
            <person name="diCenzo G.C."/>
        </authorList>
    </citation>
    <scope>NUCLEOTIDE SEQUENCE</scope>
    <source>
        <strain evidence="2">QUZm001</strain>
    </source>
</reference>
<evidence type="ECO:0000313" key="2">
    <source>
        <dbReference type="EMBL" id="KAJ3651157.1"/>
    </source>
</evidence>
<comment type="caution">
    <text evidence="2">The sequence shown here is derived from an EMBL/GenBank/DDBJ whole genome shotgun (WGS) entry which is preliminary data.</text>
</comment>
<feature type="compositionally biased region" description="Low complexity" evidence="1">
    <location>
        <begin position="162"/>
        <end position="173"/>
    </location>
</feature>
<feature type="region of interest" description="Disordered" evidence="1">
    <location>
        <begin position="148"/>
        <end position="173"/>
    </location>
</feature>
<feature type="compositionally biased region" description="Polar residues" evidence="1">
    <location>
        <begin position="36"/>
        <end position="51"/>
    </location>
</feature>
<dbReference type="EMBL" id="JALNTZ010000005">
    <property type="protein sequence ID" value="KAJ3651157.1"/>
    <property type="molecule type" value="Genomic_DNA"/>
</dbReference>
<name>A0AA38MCI3_9CUCU</name>
<dbReference type="AlphaFoldDB" id="A0AA38MCI3"/>
<sequence>MAGHSRYLFIGLSWTSSPPAPFCVVASEGIAPGAESSLQPSKTSKNTQYRQKPTKARRKNHNNILPLQQLFRVSRLASGETFRRPGTPKRGNDDNVHDVTTSVTSQRLAVDHRKRNAHNWPPVGTMRSVRSYHRGTLRVIYGEARSRLRKRRAEERDGGEDVGNVGNNKLPDN</sequence>
<proteinExistence type="predicted"/>
<organism evidence="2 3">
    <name type="scientific">Zophobas morio</name>
    <dbReference type="NCBI Taxonomy" id="2755281"/>
    <lineage>
        <taxon>Eukaryota</taxon>
        <taxon>Metazoa</taxon>
        <taxon>Ecdysozoa</taxon>
        <taxon>Arthropoda</taxon>
        <taxon>Hexapoda</taxon>
        <taxon>Insecta</taxon>
        <taxon>Pterygota</taxon>
        <taxon>Neoptera</taxon>
        <taxon>Endopterygota</taxon>
        <taxon>Coleoptera</taxon>
        <taxon>Polyphaga</taxon>
        <taxon>Cucujiformia</taxon>
        <taxon>Tenebrionidae</taxon>
        <taxon>Zophobas</taxon>
    </lineage>
</organism>
<feature type="region of interest" description="Disordered" evidence="1">
    <location>
        <begin position="76"/>
        <end position="99"/>
    </location>
</feature>